<gene>
    <name evidence="2" type="ORF">ACHAWU_001282</name>
</gene>
<feature type="region of interest" description="Disordered" evidence="1">
    <location>
        <begin position="126"/>
        <end position="145"/>
    </location>
</feature>
<evidence type="ECO:0000313" key="2">
    <source>
        <dbReference type="EMBL" id="KAL3761766.1"/>
    </source>
</evidence>
<feature type="compositionally biased region" description="Low complexity" evidence="1">
    <location>
        <begin position="532"/>
        <end position="543"/>
    </location>
</feature>
<dbReference type="Proteomes" id="UP001530293">
    <property type="component" value="Unassembled WGS sequence"/>
</dbReference>
<name>A0ABD3MIH0_9STRA</name>
<feature type="region of interest" description="Disordered" evidence="1">
    <location>
        <begin position="278"/>
        <end position="310"/>
    </location>
</feature>
<feature type="compositionally biased region" description="Polar residues" evidence="1">
    <location>
        <begin position="655"/>
        <end position="666"/>
    </location>
</feature>
<feature type="region of interest" description="Disordered" evidence="1">
    <location>
        <begin position="524"/>
        <end position="569"/>
    </location>
</feature>
<dbReference type="AlphaFoldDB" id="A0ABD3MIH0"/>
<feature type="compositionally biased region" description="Low complexity" evidence="1">
    <location>
        <begin position="244"/>
        <end position="262"/>
    </location>
</feature>
<reference evidence="2 3" key="1">
    <citation type="submission" date="2024-10" db="EMBL/GenBank/DDBJ databases">
        <title>Updated reference genomes for cyclostephanoid diatoms.</title>
        <authorList>
            <person name="Roberts W.R."/>
            <person name="Alverson A.J."/>
        </authorList>
    </citation>
    <scope>NUCLEOTIDE SEQUENCE [LARGE SCALE GENOMIC DNA]</scope>
    <source>
        <strain evidence="2 3">AJA232-27</strain>
    </source>
</reference>
<feature type="region of interest" description="Disordered" evidence="1">
    <location>
        <begin position="241"/>
        <end position="262"/>
    </location>
</feature>
<sequence>MVSSLRTTIDDAAAIDRPRSSNYSSAMISSLFSTSCAHHNNIMPTLRKVSSTPPRSMTMAMDNNTIILPESPSRLLRSTPSRISRALPEGASVSSPMTRAAIKSMTNMMDDGNNNKSISRIVTLNNNDDSMPSSLPQPNTMSMKSMPTMTMTTMTPSRMPLPRITSNTTSTSVAVTTTAGMNLVQLYSPVKAARTVLERKRRRRAAAAYEDEEDDDDEEEMGDNDVKSNAMTATVKVENLRSGMTPPTMTPMAMPTSSLETSSTTITPARKKLSLRPTNHITPTNATSAVSATSTIPPNGSNSSSSSSVSKTWRIKIGSPTSSSSHSFKEKITPPVEWMCHTCCSGGNIPSLADACDNCRRKGYSHRSSSSQQLVNHQHQHNQQHQHHQQGQLHLPTSMASTVTPTRCGGVMISGVSPHRIAAGGGGGGGGEEAYEMDVLDGDFDWNENEIDRAQMWQREHQQLEESGGEENEVVNAATISTTNTTATVATTSTPPAQKKWVDISGSSTDNIKTMVFVKKEVDSSGASMNLSKSSGSSKSSTITKKKRTKKQRLPNNLPRSSTKLPQQQLNQYPIVHTNAKTTVKMEHSPSNNQLLSIKNNKGNKHGHNTIQNTSQPFILYDTNDDDHINAVHNIVRRDIWEGFVVGSSGEPTMLHTTPVTNGDSTNVEEDSAGADAGVAGTNAAAGSTTTTTAADATADVNRSSSRLERYAGTIGFRCRFCKCAPASERAEKSAVYPRSLERIYLSNIRFQRDHILQCSFIPKEISDLYTRLKESKGVTRGKKKYWVTSAIQRGLCNGENGIVFSKTVTSL</sequence>
<comment type="caution">
    <text evidence="2">The sequence shown here is derived from an EMBL/GenBank/DDBJ whole genome shotgun (WGS) entry which is preliminary data.</text>
</comment>
<keyword evidence="3" id="KW-1185">Reference proteome</keyword>
<evidence type="ECO:0000313" key="3">
    <source>
        <dbReference type="Proteomes" id="UP001530293"/>
    </source>
</evidence>
<evidence type="ECO:0000256" key="1">
    <source>
        <dbReference type="SAM" id="MobiDB-lite"/>
    </source>
</evidence>
<dbReference type="EMBL" id="JALLBG020000147">
    <property type="protein sequence ID" value="KAL3761766.1"/>
    <property type="molecule type" value="Genomic_DNA"/>
</dbReference>
<organism evidence="2 3">
    <name type="scientific">Discostella pseudostelligera</name>
    <dbReference type="NCBI Taxonomy" id="259834"/>
    <lineage>
        <taxon>Eukaryota</taxon>
        <taxon>Sar</taxon>
        <taxon>Stramenopiles</taxon>
        <taxon>Ochrophyta</taxon>
        <taxon>Bacillariophyta</taxon>
        <taxon>Coscinodiscophyceae</taxon>
        <taxon>Thalassiosirophycidae</taxon>
        <taxon>Stephanodiscales</taxon>
        <taxon>Stephanodiscaceae</taxon>
        <taxon>Discostella</taxon>
    </lineage>
</organism>
<feature type="region of interest" description="Disordered" evidence="1">
    <location>
        <begin position="361"/>
        <end position="394"/>
    </location>
</feature>
<feature type="compositionally biased region" description="Polar residues" evidence="1">
    <location>
        <begin position="554"/>
        <end position="569"/>
    </location>
</feature>
<proteinExistence type="predicted"/>
<accession>A0ABD3MIH0</accession>
<protein>
    <submittedName>
        <fullName evidence="2">Uncharacterized protein</fullName>
    </submittedName>
</protein>
<feature type="compositionally biased region" description="Basic residues" evidence="1">
    <location>
        <begin position="378"/>
        <end position="388"/>
    </location>
</feature>
<feature type="compositionally biased region" description="Low complexity" evidence="1">
    <location>
        <begin position="674"/>
        <end position="699"/>
    </location>
</feature>
<feature type="compositionally biased region" description="Low complexity" evidence="1">
    <location>
        <begin position="282"/>
        <end position="310"/>
    </location>
</feature>
<feature type="compositionally biased region" description="Basic residues" evidence="1">
    <location>
        <begin position="544"/>
        <end position="553"/>
    </location>
</feature>
<feature type="compositionally biased region" description="Polar residues" evidence="1">
    <location>
        <begin position="126"/>
        <end position="139"/>
    </location>
</feature>
<feature type="region of interest" description="Disordered" evidence="1">
    <location>
        <begin position="652"/>
        <end position="699"/>
    </location>
</feature>